<dbReference type="Pfam" id="PF00931">
    <property type="entry name" value="NB-ARC"/>
    <property type="match status" value="1"/>
</dbReference>
<evidence type="ECO:0000259" key="4">
    <source>
        <dbReference type="Pfam" id="PF23559"/>
    </source>
</evidence>
<gene>
    <name evidence="6" type="ORF">BRADI_3g03935v3</name>
</gene>
<dbReference type="GO" id="GO:0009626">
    <property type="term" value="P:plant-type hypersensitive response"/>
    <property type="evidence" value="ECO:0007669"/>
    <property type="project" value="UniProtKB-ARBA"/>
</dbReference>
<accession>A0A2K2CV22</accession>
<dbReference type="Gene3D" id="1.10.10.10">
    <property type="entry name" value="Winged helix-like DNA-binding domain superfamily/Winged helix DNA-binding domain"/>
    <property type="match status" value="1"/>
</dbReference>
<keyword evidence="8" id="KW-1185">Reference proteome</keyword>
<dbReference type="InterPro" id="IPR044974">
    <property type="entry name" value="Disease_R_plants"/>
</dbReference>
<name>A0A2K2CV22_BRADI</name>
<keyword evidence="2" id="KW-0611">Plant defense</keyword>
<dbReference type="InterPro" id="IPR002182">
    <property type="entry name" value="NB-ARC"/>
</dbReference>
<sequence>MCKKFNRYLVVVDDLWDCSAWRTISLAFPENGNGSVVIVTTRLDDVARFVCHGHHEYIYRMEPLGYEHSRRFNRVFGSEANCPSQFKEISVQILKKCGGLPLAIITIASLLASRQAKSMNEWKCIRNSLGTKFATNPTLKEMMSILNLSYMNLPLHLRPCFLYLGMYLEDREINRDDLVRQWIAEDLVDHLHGSDLEDAAKSYFNELINRSMIQPEYTDFGEVLSCRVHDMMLELILNKCAEDNFISVAYDNTDMARLRGRKYEVRRLFLNMGAAGATSGTIATSLSQVRSFARFGESEYMPPLSLFKYLRMLVFEIPWTLDTSSTFDFAFLGQLFQLRYLKVSAPSNRIELPAEMKGLIHLETLEILCGGPPSIPSDIIHLPRLSCLFLPLYVEPPKGFGNIKSLHTLSCVVEGKILPEFIKDLGELTNLRILMLQLSALDCPDMVTSGIGDAFVSSIGKLHKLKTLILNFRPREHCEDQIYSLVNPPLCIEELHLIGLMFKRVPQWIGDLHCLRIMSLCIDQLFTEEVHVVGKLPSLIHLSLKVAHSPEDGAAAIISMGLFPVLECLELHSCDLLHYYYDDTKCPDVITCVGFEVGAMPKLRELYLDIEHTWGGTTPVGLEHLLGLEKIHLGGRSGRTVILAAEPAFVNAAQLHPNQRTRLHRTALTPVFTADQKFPIPLSQLLLCCILPSPSAMTSHHLRRRLSIQ</sequence>
<dbReference type="SUPFAM" id="SSF52540">
    <property type="entry name" value="P-loop containing nucleoside triphosphate hydrolases"/>
    <property type="match status" value="1"/>
</dbReference>
<feature type="domain" description="Disease resistance protein winged helix" evidence="4">
    <location>
        <begin position="167"/>
        <end position="236"/>
    </location>
</feature>
<dbReference type="InParanoid" id="A0A2K2CV22"/>
<dbReference type="Proteomes" id="UP000008810">
    <property type="component" value="Chromosome 3"/>
</dbReference>
<evidence type="ECO:0000259" key="5">
    <source>
        <dbReference type="Pfam" id="PF23598"/>
    </source>
</evidence>
<evidence type="ECO:0000313" key="6">
    <source>
        <dbReference type="EMBL" id="PNT65882.1"/>
    </source>
</evidence>
<dbReference type="GO" id="GO:0002758">
    <property type="term" value="P:innate immune response-activating signaling pathway"/>
    <property type="evidence" value="ECO:0007669"/>
    <property type="project" value="UniProtKB-ARBA"/>
</dbReference>
<dbReference type="PANTHER" id="PTHR23155:SF906">
    <property type="entry name" value="OS08G0205100 PROTEIN"/>
    <property type="match status" value="1"/>
</dbReference>
<organism evidence="6">
    <name type="scientific">Brachypodium distachyon</name>
    <name type="common">Purple false brome</name>
    <name type="synonym">Trachynia distachya</name>
    <dbReference type="NCBI Taxonomy" id="15368"/>
    <lineage>
        <taxon>Eukaryota</taxon>
        <taxon>Viridiplantae</taxon>
        <taxon>Streptophyta</taxon>
        <taxon>Embryophyta</taxon>
        <taxon>Tracheophyta</taxon>
        <taxon>Spermatophyta</taxon>
        <taxon>Magnoliopsida</taxon>
        <taxon>Liliopsida</taxon>
        <taxon>Poales</taxon>
        <taxon>Poaceae</taxon>
        <taxon>BOP clade</taxon>
        <taxon>Pooideae</taxon>
        <taxon>Stipodae</taxon>
        <taxon>Brachypodieae</taxon>
        <taxon>Brachypodium</taxon>
    </lineage>
</organism>
<dbReference type="InterPro" id="IPR055414">
    <property type="entry name" value="LRR_R13L4/SHOC2-like"/>
</dbReference>
<reference evidence="6 7" key="1">
    <citation type="journal article" date="2010" name="Nature">
        <title>Genome sequencing and analysis of the model grass Brachypodium distachyon.</title>
        <authorList>
            <consortium name="International Brachypodium Initiative"/>
        </authorList>
    </citation>
    <scope>NUCLEOTIDE SEQUENCE [LARGE SCALE GENOMIC DNA]</scope>
    <source>
        <strain evidence="6 7">Bd21</strain>
    </source>
</reference>
<evidence type="ECO:0000259" key="3">
    <source>
        <dbReference type="Pfam" id="PF00931"/>
    </source>
</evidence>
<evidence type="ECO:0000313" key="7">
    <source>
        <dbReference type="EnsemblPlants" id="PNT65882"/>
    </source>
</evidence>
<proteinExistence type="predicted"/>
<evidence type="ECO:0000256" key="1">
    <source>
        <dbReference type="ARBA" id="ARBA00022737"/>
    </source>
</evidence>
<dbReference type="FunFam" id="1.10.10.10:FF:000322">
    <property type="entry name" value="Probable disease resistance protein At1g63360"/>
    <property type="match status" value="1"/>
</dbReference>
<feature type="domain" description="Disease resistance R13L4/SHOC-2-like LRR" evidence="5">
    <location>
        <begin position="288"/>
        <end position="660"/>
    </location>
</feature>
<dbReference type="InterPro" id="IPR036388">
    <property type="entry name" value="WH-like_DNA-bd_sf"/>
</dbReference>
<reference evidence="7" key="3">
    <citation type="submission" date="2018-08" db="UniProtKB">
        <authorList>
            <consortium name="EnsemblPlants"/>
        </authorList>
    </citation>
    <scope>IDENTIFICATION</scope>
    <source>
        <strain evidence="7">cv. Bd21</strain>
    </source>
</reference>
<dbReference type="GO" id="GO:0098542">
    <property type="term" value="P:defense response to other organism"/>
    <property type="evidence" value="ECO:0000318"/>
    <property type="project" value="GO_Central"/>
</dbReference>
<dbReference type="Gramene" id="PNT65882">
    <property type="protein sequence ID" value="PNT65882"/>
    <property type="gene ID" value="BRADI_3g03935v3"/>
</dbReference>
<evidence type="ECO:0000313" key="8">
    <source>
        <dbReference type="Proteomes" id="UP000008810"/>
    </source>
</evidence>
<dbReference type="STRING" id="15368.A0A2K2CV22"/>
<dbReference type="PANTHER" id="PTHR23155">
    <property type="entry name" value="DISEASE RESISTANCE PROTEIN RP"/>
    <property type="match status" value="1"/>
</dbReference>
<dbReference type="AlphaFoldDB" id="A0A2K2CV22"/>
<dbReference type="SUPFAM" id="SSF52058">
    <property type="entry name" value="L domain-like"/>
    <property type="match status" value="1"/>
</dbReference>
<dbReference type="InterPro" id="IPR058922">
    <property type="entry name" value="WHD_DRP"/>
</dbReference>
<dbReference type="EnsemblPlants" id="PNT65882">
    <property type="protein sequence ID" value="PNT65882"/>
    <property type="gene ID" value="BRADI_3g03935v3"/>
</dbReference>
<dbReference type="Gene3D" id="1.10.8.430">
    <property type="entry name" value="Helical domain of apoptotic protease-activating factors"/>
    <property type="match status" value="1"/>
</dbReference>
<dbReference type="Pfam" id="PF23598">
    <property type="entry name" value="LRR_14"/>
    <property type="match status" value="1"/>
</dbReference>
<dbReference type="InterPro" id="IPR027417">
    <property type="entry name" value="P-loop_NTPase"/>
</dbReference>
<protein>
    <submittedName>
        <fullName evidence="6 7">Uncharacterized protein</fullName>
    </submittedName>
</protein>
<evidence type="ECO:0000256" key="2">
    <source>
        <dbReference type="ARBA" id="ARBA00022821"/>
    </source>
</evidence>
<reference evidence="6" key="2">
    <citation type="submission" date="2017-06" db="EMBL/GenBank/DDBJ databases">
        <title>WGS assembly of Brachypodium distachyon.</title>
        <authorList>
            <consortium name="The International Brachypodium Initiative"/>
            <person name="Lucas S."/>
            <person name="Harmon-Smith M."/>
            <person name="Lail K."/>
            <person name="Tice H."/>
            <person name="Grimwood J."/>
            <person name="Bruce D."/>
            <person name="Barry K."/>
            <person name="Shu S."/>
            <person name="Lindquist E."/>
            <person name="Wang M."/>
            <person name="Pitluck S."/>
            <person name="Vogel J.P."/>
            <person name="Garvin D.F."/>
            <person name="Mockler T.C."/>
            <person name="Schmutz J."/>
            <person name="Rokhsar D."/>
            <person name="Bevan M.W."/>
        </authorList>
    </citation>
    <scope>NUCLEOTIDE SEQUENCE</scope>
    <source>
        <strain evidence="6">Bd21</strain>
    </source>
</reference>
<dbReference type="Gene3D" id="3.40.50.300">
    <property type="entry name" value="P-loop containing nucleotide triphosphate hydrolases"/>
    <property type="match status" value="1"/>
</dbReference>
<dbReference type="EMBL" id="CM000882">
    <property type="protein sequence ID" value="PNT65882.1"/>
    <property type="molecule type" value="Genomic_DNA"/>
</dbReference>
<dbReference type="InterPro" id="IPR042197">
    <property type="entry name" value="Apaf_helical"/>
</dbReference>
<dbReference type="Gene3D" id="3.80.10.10">
    <property type="entry name" value="Ribonuclease Inhibitor"/>
    <property type="match status" value="1"/>
</dbReference>
<dbReference type="OrthoDB" id="644366at2759"/>
<dbReference type="Pfam" id="PF23559">
    <property type="entry name" value="WHD_DRP"/>
    <property type="match status" value="1"/>
</dbReference>
<dbReference type="InterPro" id="IPR032675">
    <property type="entry name" value="LRR_dom_sf"/>
</dbReference>
<feature type="domain" description="NB-ARC" evidence="3">
    <location>
        <begin position="6"/>
        <end position="69"/>
    </location>
</feature>
<keyword evidence="1" id="KW-0677">Repeat</keyword>
<dbReference type="GO" id="GO:0042742">
    <property type="term" value="P:defense response to bacterium"/>
    <property type="evidence" value="ECO:0007669"/>
    <property type="project" value="UniProtKB-ARBA"/>
</dbReference>
<dbReference type="GO" id="GO:0043531">
    <property type="term" value="F:ADP binding"/>
    <property type="evidence" value="ECO:0007669"/>
    <property type="project" value="InterPro"/>
</dbReference>